<evidence type="ECO:0008006" key="3">
    <source>
        <dbReference type="Google" id="ProtNLM"/>
    </source>
</evidence>
<reference evidence="1 2" key="1">
    <citation type="submission" date="2021-02" db="EMBL/GenBank/DDBJ databases">
        <authorList>
            <person name="Vanwijnsberghe S."/>
        </authorList>
    </citation>
    <scope>NUCLEOTIDE SEQUENCE [LARGE SCALE GENOMIC DNA]</scope>
    <source>
        <strain evidence="1 2">LMG 31837</strain>
    </source>
</reference>
<evidence type="ECO:0000313" key="2">
    <source>
        <dbReference type="Proteomes" id="UP000672526"/>
    </source>
</evidence>
<name>A0ABM8RIN0_9BURK</name>
<dbReference type="RefSeq" id="WP_211612101.1">
    <property type="nucleotide sequence ID" value="NZ_CAJNBK010000007.1"/>
</dbReference>
<keyword evidence="2" id="KW-1185">Reference proteome</keyword>
<dbReference type="Pfam" id="PF06891">
    <property type="entry name" value="P2_Phage_GpR"/>
    <property type="match status" value="1"/>
</dbReference>
<proteinExistence type="predicted"/>
<protein>
    <recommendedName>
        <fullName evidence="3">Phage tail protein</fullName>
    </recommendedName>
</protein>
<accession>A0ABM8RIN0</accession>
<gene>
    <name evidence="1" type="ORF">R69888_03138</name>
</gene>
<organism evidence="1 2">
    <name type="scientific">Paraburkholderia haematera</name>
    <dbReference type="NCBI Taxonomy" id="2793077"/>
    <lineage>
        <taxon>Bacteria</taxon>
        <taxon>Pseudomonadati</taxon>
        <taxon>Pseudomonadota</taxon>
        <taxon>Betaproteobacteria</taxon>
        <taxon>Burkholderiales</taxon>
        <taxon>Burkholderiaceae</taxon>
        <taxon>Paraburkholderia</taxon>
    </lineage>
</organism>
<dbReference type="InterPro" id="IPR009678">
    <property type="entry name" value="Phage_tail_completion_R"/>
</dbReference>
<dbReference type="Proteomes" id="UP000672526">
    <property type="component" value="Unassembled WGS sequence"/>
</dbReference>
<evidence type="ECO:0000313" key="1">
    <source>
        <dbReference type="EMBL" id="CAE6754918.1"/>
    </source>
</evidence>
<comment type="caution">
    <text evidence="1">The sequence shown here is derived from an EMBL/GenBank/DDBJ whole genome shotgun (WGS) entry which is preliminary data.</text>
</comment>
<sequence>MIKPASLRAALVAAIPSLATDPERLTVFIDAGHVAATGTRTPSFEYRYTAHAMVLDFAGEADHVFIAIVEWARANQPDLVTNADQRESGITFEADILNNQTVDLSIKLQLTESVVVSTDASGKRTIRHVDDAADHWLG</sequence>
<dbReference type="EMBL" id="CAJNBK010000007">
    <property type="protein sequence ID" value="CAE6754918.1"/>
    <property type="molecule type" value="Genomic_DNA"/>
</dbReference>